<evidence type="ECO:0000313" key="2">
    <source>
        <dbReference type="Proteomes" id="UP000296049"/>
    </source>
</evidence>
<protein>
    <submittedName>
        <fullName evidence="1">Uncharacterized protein</fullName>
    </submittedName>
</protein>
<keyword evidence="2" id="KW-1185">Reference proteome</keyword>
<dbReference type="AlphaFoldDB" id="R0KJU6"/>
<reference evidence="1" key="1">
    <citation type="submission" date="2010-04" db="EMBL/GenBank/DDBJ databases">
        <title>The genome sequence and transcriptome of duck provide insight into the interaction host.</title>
        <authorList>
            <person name="Li N."/>
        </authorList>
    </citation>
    <scope>NUCLEOTIDE SEQUENCE</scope>
</reference>
<organism evidence="1 2">
    <name type="scientific">Anas platyrhynchos</name>
    <name type="common">Mallard</name>
    <name type="synonym">Anas boschas</name>
    <dbReference type="NCBI Taxonomy" id="8839"/>
    <lineage>
        <taxon>Eukaryota</taxon>
        <taxon>Metazoa</taxon>
        <taxon>Chordata</taxon>
        <taxon>Craniata</taxon>
        <taxon>Vertebrata</taxon>
        <taxon>Euteleostomi</taxon>
        <taxon>Archelosauria</taxon>
        <taxon>Archosauria</taxon>
        <taxon>Dinosauria</taxon>
        <taxon>Saurischia</taxon>
        <taxon>Theropoda</taxon>
        <taxon>Coelurosauria</taxon>
        <taxon>Aves</taxon>
        <taxon>Neognathae</taxon>
        <taxon>Galloanserae</taxon>
        <taxon>Anseriformes</taxon>
        <taxon>Anatidae</taxon>
        <taxon>Anatinae</taxon>
        <taxon>Anas</taxon>
    </lineage>
</organism>
<sequence>MEILNHKETSDLMVTLSHYQKLCGPFASLSGTYNLWKIYDGCTLKLNRDLNASCGLNGNGDLNEAYYLLNFLLGLTCDLCSCGHPTSYVYYHYSI</sequence>
<accession>R0KJU6</accession>
<proteinExistence type="predicted"/>
<gene>
    <name evidence="1" type="ORF">Anapl_19035</name>
</gene>
<name>R0KJU6_ANAPL</name>
<dbReference type="Proteomes" id="UP000296049">
    <property type="component" value="Unassembled WGS sequence"/>
</dbReference>
<evidence type="ECO:0000313" key="1">
    <source>
        <dbReference type="EMBL" id="EOA93408.1"/>
    </source>
</evidence>
<dbReference type="EMBL" id="KB746521">
    <property type="protein sequence ID" value="EOA93408.1"/>
    <property type="molecule type" value="Genomic_DNA"/>
</dbReference>